<gene>
    <name evidence="4" type="ORF">GCM10022256_16950</name>
</gene>
<dbReference type="PANTHER" id="PTHR24220:SF659">
    <property type="entry name" value="TRANSPORTER, PUTATIVE-RELATED"/>
    <property type="match status" value="1"/>
</dbReference>
<dbReference type="InterPro" id="IPR015854">
    <property type="entry name" value="ABC_transpr_LolD-like"/>
</dbReference>
<dbReference type="InterPro" id="IPR003439">
    <property type="entry name" value="ABC_transporter-like_ATP-bd"/>
</dbReference>
<dbReference type="InterPro" id="IPR003593">
    <property type="entry name" value="AAA+_ATPase"/>
</dbReference>
<proteinExistence type="predicted"/>
<dbReference type="PANTHER" id="PTHR24220">
    <property type="entry name" value="IMPORT ATP-BINDING PROTEIN"/>
    <property type="match status" value="1"/>
</dbReference>
<evidence type="ECO:0000256" key="2">
    <source>
        <dbReference type="ARBA" id="ARBA00022840"/>
    </source>
</evidence>
<evidence type="ECO:0000256" key="1">
    <source>
        <dbReference type="ARBA" id="ARBA00022741"/>
    </source>
</evidence>
<keyword evidence="2 4" id="KW-0067">ATP-binding</keyword>
<evidence type="ECO:0000313" key="5">
    <source>
        <dbReference type="Proteomes" id="UP001501594"/>
    </source>
</evidence>
<dbReference type="EMBL" id="BAABAU010000001">
    <property type="protein sequence ID" value="GAA4266083.1"/>
    <property type="molecule type" value="Genomic_DNA"/>
</dbReference>
<evidence type="ECO:0000259" key="3">
    <source>
        <dbReference type="PROSITE" id="PS50893"/>
    </source>
</evidence>
<dbReference type="SUPFAM" id="SSF52540">
    <property type="entry name" value="P-loop containing nucleoside triphosphate hydrolases"/>
    <property type="match status" value="1"/>
</dbReference>
<protein>
    <submittedName>
        <fullName evidence="4">ABC transporter ATP-binding protein</fullName>
    </submittedName>
</protein>
<dbReference type="Gene3D" id="3.40.50.300">
    <property type="entry name" value="P-loop containing nucleotide triphosphate hydrolases"/>
    <property type="match status" value="1"/>
</dbReference>
<comment type="caution">
    <text evidence="4">The sequence shown here is derived from an EMBL/GenBank/DDBJ whole genome shotgun (WGS) entry which is preliminary data.</text>
</comment>
<accession>A0ABP8E1M9</accession>
<dbReference type="PROSITE" id="PS50893">
    <property type="entry name" value="ABC_TRANSPORTER_2"/>
    <property type="match status" value="1"/>
</dbReference>
<dbReference type="SMART" id="SM00382">
    <property type="entry name" value="AAA"/>
    <property type="match status" value="1"/>
</dbReference>
<reference evidence="5" key="1">
    <citation type="journal article" date="2019" name="Int. J. Syst. Evol. Microbiol.">
        <title>The Global Catalogue of Microorganisms (GCM) 10K type strain sequencing project: providing services to taxonomists for standard genome sequencing and annotation.</title>
        <authorList>
            <consortium name="The Broad Institute Genomics Platform"/>
            <consortium name="The Broad Institute Genome Sequencing Center for Infectious Disease"/>
            <person name="Wu L."/>
            <person name="Ma J."/>
        </authorList>
    </citation>
    <scope>NUCLEOTIDE SEQUENCE [LARGE SCALE GENOMIC DNA]</scope>
    <source>
        <strain evidence="5">JCM 17442</strain>
    </source>
</reference>
<dbReference type="Pfam" id="PF00005">
    <property type="entry name" value="ABC_tran"/>
    <property type="match status" value="1"/>
</dbReference>
<dbReference type="InterPro" id="IPR027417">
    <property type="entry name" value="P-loop_NTPase"/>
</dbReference>
<dbReference type="Proteomes" id="UP001501594">
    <property type="component" value="Unassembled WGS sequence"/>
</dbReference>
<sequence>MSTVALRCEGLVHVYREADTDVAALRGIDLVVQEAERIALLGPSGSGKSTLMAIVAGILRPSAGRISVFGVDIERARERDLLRIRRDLLGLMLQGAATNLLLHEDAEANLAWALRGKPRADATLGRRILRSNGLGRDLRPVSALIPSEQQIVALAVSMAARPRLLIADEPTSQLDDASRDHLLDLFVDTAAAEGTAVLLVTHDEDVARRMQRMIHLRDGRIGEEASDEGRFAVIGTDGSVQLPTALRESWPAGALVDVDEVAAGEIRLRLRGGEGER</sequence>
<keyword evidence="5" id="KW-1185">Reference proteome</keyword>
<keyword evidence="1" id="KW-0547">Nucleotide-binding</keyword>
<dbReference type="RefSeq" id="WP_344794995.1">
    <property type="nucleotide sequence ID" value="NZ_BAABAU010000001.1"/>
</dbReference>
<name>A0ABP8E1M9_9MICO</name>
<organism evidence="4 5">
    <name type="scientific">Frondihabitans peucedani</name>
    <dbReference type="NCBI Taxonomy" id="598626"/>
    <lineage>
        <taxon>Bacteria</taxon>
        <taxon>Bacillati</taxon>
        <taxon>Actinomycetota</taxon>
        <taxon>Actinomycetes</taxon>
        <taxon>Micrococcales</taxon>
        <taxon>Microbacteriaceae</taxon>
        <taxon>Frondihabitans</taxon>
    </lineage>
</organism>
<evidence type="ECO:0000313" key="4">
    <source>
        <dbReference type="EMBL" id="GAA4266083.1"/>
    </source>
</evidence>
<feature type="domain" description="ABC transporter" evidence="3">
    <location>
        <begin position="6"/>
        <end position="243"/>
    </location>
</feature>
<dbReference type="GO" id="GO:0005524">
    <property type="term" value="F:ATP binding"/>
    <property type="evidence" value="ECO:0007669"/>
    <property type="project" value="UniProtKB-KW"/>
</dbReference>